<evidence type="ECO:0000313" key="4">
    <source>
        <dbReference type="Proteomes" id="UP001595907"/>
    </source>
</evidence>
<dbReference type="Pfam" id="PF14905">
    <property type="entry name" value="OMP_b-brl_3"/>
    <property type="match status" value="1"/>
</dbReference>
<keyword evidence="4" id="KW-1185">Reference proteome</keyword>
<keyword evidence="1" id="KW-0732">Signal</keyword>
<evidence type="ECO:0000313" key="3">
    <source>
        <dbReference type="EMBL" id="MFC4263158.1"/>
    </source>
</evidence>
<dbReference type="SUPFAM" id="SSF56935">
    <property type="entry name" value="Porins"/>
    <property type="match status" value="2"/>
</dbReference>
<sequence>MIKNFIGAIVLLLVTGTSFAQTGGLKGSVVDRTDSKPVVGATVSLLKQLDSSLVQKTITTNEGTFSFNGLMADSFIVKINGLNYQEYVSFITLKDTVRSLATVNLDRQDKDLSAVTVVSRTPPVVQKGDTSQFSASQYKVNPDASTEDLLKKMPSITVAKDGTVTAQGEQVKKVTIDGKDFFGDDASAALRNLPSEVVDKIQVFDRLSDQARLTGVDDGNSVKSINVVTKAGLKNGRFGRVYAGYGTDERYSAGGNASFFKGNRRISIVGNFNNINQQNFGSQDLLGITSSNNNNNRGGGGFRGGNGGGDFNVGQSNGISKTNAFGINYSNQFSKRATLTGSYFFNSSINNNQSIVNTETFLRPDTSLFSLQNSSTYTKNINQRINFRYELNIDSSNSLSIIPSFNFQTNNSVSLNDLKSFYGGVGNSKASFDTANTSLGKNNADRNGYNIRNTIQYRHAFDKKGKSISVSLNTNFNKNNSESITDVNYRYFRNFVVTDSTQNQFYDNVSNGYTLSANIAYIQPISKKSQLQFEYNPSYQKNKADQQTFSFDGAKYSQFDTLFSNKFDNTITTNNGGVTYRYTPNKDEMFTVGVNYQNSTLASDRIFPTKTNVNQSFSNVLPSLMWRKKLSNASNIRVFYRTSTNFPSVSQLQDVVNLTNPLRVSTGNPTLKQSFTQFIATRYSYTNSKTGRSFFANLFLQTANNFITNGTFVPTADSTIQNGIVLKQGSQLTKPVNLNGYNSLRSFLTYSLPVKSLKTTVNVNAGFSYSKLPGFANNANIITNNYVYNAGVVLASNISEYVDFNVSYTANFNQTAGYAATANNYVNQALGVQLNLLSKSGWFVQNDVSYQANSGLSEGFNQKYSLWNAAIGKKFLKNKVGELKLSAFDLLKQNQSITRTVDARYIEDAQSVVLQQYFLLTFTYNLKNFGTAAKQATGRNKVGGERMGNAGF</sequence>
<protein>
    <submittedName>
        <fullName evidence="3">Outer membrane beta-barrel protein</fullName>
    </submittedName>
</protein>
<dbReference type="SUPFAM" id="SSF49464">
    <property type="entry name" value="Carboxypeptidase regulatory domain-like"/>
    <property type="match status" value="1"/>
</dbReference>
<evidence type="ECO:0000256" key="1">
    <source>
        <dbReference type="SAM" id="SignalP"/>
    </source>
</evidence>
<dbReference type="Pfam" id="PF13620">
    <property type="entry name" value="CarboxypepD_reg"/>
    <property type="match status" value="1"/>
</dbReference>
<proteinExistence type="predicted"/>
<feature type="domain" description="Outer membrane protein beta-barrel" evidence="2">
    <location>
        <begin position="459"/>
        <end position="924"/>
    </location>
</feature>
<gene>
    <name evidence="3" type="ORF">ACFOWM_09730</name>
</gene>
<reference evidence="4" key="1">
    <citation type="journal article" date="2019" name="Int. J. Syst. Evol. Microbiol.">
        <title>The Global Catalogue of Microorganisms (GCM) 10K type strain sequencing project: providing services to taxonomists for standard genome sequencing and annotation.</title>
        <authorList>
            <consortium name="The Broad Institute Genomics Platform"/>
            <consortium name="The Broad Institute Genome Sequencing Center for Infectious Disease"/>
            <person name="Wu L."/>
            <person name="Ma J."/>
        </authorList>
    </citation>
    <scope>NUCLEOTIDE SEQUENCE [LARGE SCALE GENOMIC DNA]</scope>
    <source>
        <strain evidence="4">CECT 8289</strain>
    </source>
</reference>
<dbReference type="EMBL" id="JBHSCZ010000002">
    <property type="protein sequence ID" value="MFC4263158.1"/>
    <property type="molecule type" value="Genomic_DNA"/>
</dbReference>
<feature type="signal peptide" evidence="1">
    <location>
        <begin position="1"/>
        <end position="20"/>
    </location>
</feature>
<dbReference type="InterPro" id="IPR008969">
    <property type="entry name" value="CarboxyPept-like_regulatory"/>
</dbReference>
<name>A0ABV8QUT9_9BACT</name>
<dbReference type="InterPro" id="IPR041700">
    <property type="entry name" value="OMP_b-brl_3"/>
</dbReference>
<feature type="chain" id="PRO_5045573715" evidence="1">
    <location>
        <begin position="21"/>
        <end position="952"/>
    </location>
</feature>
<dbReference type="Proteomes" id="UP001595907">
    <property type="component" value="Unassembled WGS sequence"/>
</dbReference>
<accession>A0ABV8QUT9</accession>
<comment type="caution">
    <text evidence="3">The sequence shown here is derived from an EMBL/GenBank/DDBJ whole genome shotgun (WGS) entry which is preliminary data.</text>
</comment>
<dbReference type="RefSeq" id="WP_379709335.1">
    <property type="nucleotide sequence ID" value="NZ_JBHSCZ010000002.1"/>
</dbReference>
<evidence type="ECO:0000259" key="2">
    <source>
        <dbReference type="Pfam" id="PF14905"/>
    </source>
</evidence>
<organism evidence="3 4">
    <name type="scientific">Ferruginibacter yonginensis</name>
    <dbReference type="NCBI Taxonomy" id="1310416"/>
    <lineage>
        <taxon>Bacteria</taxon>
        <taxon>Pseudomonadati</taxon>
        <taxon>Bacteroidota</taxon>
        <taxon>Chitinophagia</taxon>
        <taxon>Chitinophagales</taxon>
        <taxon>Chitinophagaceae</taxon>
        <taxon>Ferruginibacter</taxon>
    </lineage>
</organism>
<dbReference type="Gene3D" id="2.60.40.1120">
    <property type="entry name" value="Carboxypeptidase-like, regulatory domain"/>
    <property type="match status" value="1"/>
</dbReference>